<comment type="caution">
    <text evidence="2">The sequence shown here is derived from an EMBL/GenBank/DDBJ whole genome shotgun (WGS) entry which is preliminary data.</text>
</comment>
<dbReference type="STRING" id="1346791.M529_03020"/>
<sequence length="140" mass="14880">MGTSRFFFVIAVILLLWNLMGVVAFVGEYTMDLDALAKTDPVGARIFAAMPGWLWVVFALAVGSGTLGALALLLRRSAAVPLFVISLAAVIVQFGYTFLATDLIAAKGVLIATAFPALIFVIAICQLLYARSLKAKGVLK</sequence>
<evidence type="ECO:0000256" key="1">
    <source>
        <dbReference type="SAM" id="Phobius"/>
    </source>
</evidence>
<evidence type="ECO:0000313" key="3">
    <source>
        <dbReference type="Proteomes" id="UP000015523"/>
    </source>
</evidence>
<organism evidence="2 3">
    <name type="scientific">Sphingobium ummariense RL-3</name>
    <dbReference type="NCBI Taxonomy" id="1346791"/>
    <lineage>
        <taxon>Bacteria</taxon>
        <taxon>Pseudomonadati</taxon>
        <taxon>Pseudomonadota</taxon>
        <taxon>Alphaproteobacteria</taxon>
        <taxon>Sphingomonadales</taxon>
        <taxon>Sphingomonadaceae</taxon>
        <taxon>Sphingobium</taxon>
    </lineage>
</organism>
<keyword evidence="3" id="KW-1185">Reference proteome</keyword>
<dbReference type="EMBL" id="AUWY01000027">
    <property type="protein sequence ID" value="EQB33684.1"/>
    <property type="molecule type" value="Genomic_DNA"/>
</dbReference>
<name>T0KAM4_9SPHN</name>
<reference evidence="2 3" key="1">
    <citation type="journal article" date="2013" name="Genome Announc.">
        <title>Draft Genome Sequence of Sphingobium ummariense Strain RL-3, a Hexachlorocyclohexane-Degrading Bacterium.</title>
        <authorList>
            <person name="Kohli P."/>
            <person name="Dua A."/>
            <person name="Sangwan N."/>
            <person name="Oldach P."/>
            <person name="Khurana J.P."/>
            <person name="Lal R."/>
        </authorList>
    </citation>
    <scope>NUCLEOTIDE SEQUENCE [LARGE SCALE GENOMIC DNA]</scope>
    <source>
        <strain evidence="2 3">RL-3</strain>
    </source>
</reference>
<dbReference type="AlphaFoldDB" id="T0KAM4"/>
<feature type="transmembrane region" description="Helical" evidence="1">
    <location>
        <begin position="7"/>
        <end position="26"/>
    </location>
</feature>
<feature type="transmembrane region" description="Helical" evidence="1">
    <location>
        <begin position="105"/>
        <end position="130"/>
    </location>
</feature>
<accession>T0KAM4</accession>
<keyword evidence="1" id="KW-0812">Transmembrane</keyword>
<dbReference type="OrthoDB" id="7507670at2"/>
<dbReference type="Proteomes" id="UP000015523">
    <property type="component" value="Unassembled WGS sequence"/>
</dbReference>
<gene>
    <name evidence="2" type="ORF">M529_03020</name>
</gene>
<feature type="transmembrane region" description="Helical" evidence="1">
    <location>
        <begin position="80"/>
        <end position="99"/>
    </location>
</feature>
<protein>
    <recommendedName>
        <fullName evidence="4">Sugar transporter</fullName>
    </recommendedName>
</protein>
<proteinExistence type="predicted"/>
<dbReference type="eggNOG" id="ENOG5030RKS">
    <property type="taxonomic scope" value="Bacteria"/>
</dbReference>
<keyword evidence="1" id="KW-0472">Membrane</keyword>
<keyword evidence="1" id="KW-1133">Transmembrane helix</keyword>
<dbReference type="PATRIC" id="fig|1346791.3.peg.588"/>
<dbReference type="RefSeq" id="WP_021316622.1">
    <property type="nucleotide sequence ID" value="NZ_AUWY01000027.1"/>
</dbReference>
<evidence type="ECO:0000313" key="2">
    <source>
        <dbReference type="EMBL" id="EQB33684.1"/>
    </source>
</evidence>
<evidence type="ECO:0008006" key="4">
    <source>
        <dbReference type="Google" id="ProtNLM"/>
    </source>
</evidence>
<feature type="transmembrane region" description="Helical" evidence="1">
    <location>
        <begin position="46"/>
        <end position="73"/>
    </location>
</feature>